<evidence type="ECO:0000313" key="5">
    <source>
        <dbReference type="Proteomes" id="UP000011087"/>
    </source>
</evidence>
<gene>
    <name evidence="3" type="ORF">GUITHDRAFT_104214</name>
</gene>
<feature type="compositionally biased region" description="Polar residues" evidence="1">
    <location>
        <begin position="83"/>
        <end position="96"/>
    </location>
</feature>
<dbReference type="GeneID" id="17306691"/>
<dbReference type="AlphaFoldDB" id="L1JNI8"/>
<feature type="compositionally biased region" description="Basic and acidic residues" evidence="1">
    <location>
        <begin position="60"/>
        <end position="82"/>
    </location>
</feature>
<dbReference type="EMBL" id="JH992980">
    <property type="protein sequence ID" value="EKX49819.1"/>
    <property type="molecule type" value="Genomic_DNA"/>
</dbReference>
<feature type="region of interest" description="Disordered" evidence="1">
    <location>
        <begin position="60"/>
        <end position="96"/>
    </location>
</feature>
<evidence type="ECO:0000313" key="3">
    <source>
        <dbReference type="EMBL" id="EKX49819.1"/>
    </source>
</evidence>
<dbReference type="HOGENOM" id="CLU_2364095_0_0_1"/>
<reference evidence="3 5" key="1">
    <citation type="journal article" date="2012" name="Nature">
        <title>Algal genomes reveal evolutionary mosaicism and the fate of nucleomorphs.</title>
        <authorList>
            <consortium name="DOE Joint Genome Institute"/>
            <person name="Curtis B.A."/>
            <person name="Tanifuji G."/>
            <person name="Burki F."/>
            <person name="Gruber A."/>
            <person name="Irimia M."/>
            <person name="Maruyama S."/>
            <person name="Arias M.C."/>
            <person name="Ball S.G."/>
            <person name="Gile G.H."/>
            <person name="Hirakawa Y."/>
            <person name="Hopkins J.F."/>
            <person name="Kuo A."/>
            <person name="Rensing S.A."/>
            <person name="Schmutz J."/>
            <person name="Symeonidi A."/>
            <person name="Elias M."/>
            <person name="Eveleigh R.J."/>
            <person name="Herman E.K."/>
            <person name="Klute M.J."/>
            <person name="Nakayama T."/>
            <person name="Obornik M."/>
            <person name="Reyes-Prieto A."/>
            <person name="Armbrust E.V."/>
            <person name="Aves S.J."/>
            <person name="Beiko R.G."/>
            <person name="Coutinho P."/>
            <person name="Dacks J.B."/>
            <person name="Durnford D.G."/>
            <person name="Fast N.M."/>
            <person name="Green B.R."/>
            <person name="Grisdale C.J."/>
            <person name="Hempel F."/>
            <person name="Henrissat B."/>
            <person name="Hoppner M.P."/>
            <person name="Ishida K."/>
            <person name="Kim E."/>
            <person name="Koreny L."/>
            <person name="Kroth P.G."/>
            <person name="Liu Y."/>
            <person name="Malik S.B."/>
            <person name="Maier U.G."/>
            <person name="McRose D."/>
            <person name="Mock T."/>
            <person name="Neilson J.A."/>
            <person name="Onodera N.T."/>
            <person name="Poole A.M."/>
            <person name="Pritham E.J."/>
            <person name="Richards T.A."/>
            <person name="Rocap G."/>
            <person name="Roy S.W."/>
            <person name="Sarai C."/>
            <person name="Schaack S."/>
            <person name="Shirato S."/>
            <person name="Slamovits C.H."/>
            <person name="Spencer D.F."/>
            <person name="Suzuki S."/>
            <person name="Worden A.Z."/>
            <person name="Zauner S."/>
            <person name="Barry K."/>
            <person name="Bell C."/>
            <person name="Bharti A.K."/>
            <person name="Crow J.A."/>
            <person name="Grimwood J."/>
            <person name="Kramer R."/>
            <person name="Lindquist E."/>
            <person name="Lucas S."/>
            <person name="Salamov A."/>
            <person name="McFadden G.I."/>
            <person name="Lane C.E."/>
            <person name="Keeling P.J."/>
            <person name="Gray M.W."/>
            <person name="Grigoriev I.V."/>
            <person name="Archibald J.M."/>
        </authorList>
    </citation>
    <scope>NUCLEOTIDE SEQUENCE</scope>
    <source>
        <strain evidence="3 5">CCMP2712</strain>
    </source>
</reference>
<dbReference type="EnsemblProtists" id="EKX49819">
    <property type="protein sequence ID" value="EKX49819"/>
    <property type="gene ID" value="GUITHDRAFT_104214"/>
</dbReference>
<dbReference type="Proteomes" id="UP000011087">
    <property type="component" value="Unassembled WGS sequence"/>
</dbReference>
<evidence type="ECO:0000313" key="4">
    <source>
        <dbReference type="EnsemblProtists" id="EKX49819"/>
    </source>
</evidence>
<feature type="transmembrane region" description="Helical" evidence="2">
    <location>
        <begin position="6"/>
        <end position="34"/>
    </location>
</feature>
<accession>L1JNI8</accession>
<dbReference type="KEGG" id="gtt:GUITHDRAFT_104214"/>
<keyword evidence="2" id="KW-0472">Membrane</keyword>
<keyword evidence="2" id="KW-1133">Transmembrane helix</keyword>
<proteinExistence type="predicted"/>
<dbReference type="PaxDb" id="55529-EKX49819"/>
<name>L1JNI8_GUITC</name>
<reference evidence="4" key="3">
    <citation type="submission" date="2015-06" db="UniProtKB">
        <authorList>
            <consortium name="EnsemblProtists"/>
        </authorList>
    </citation>
    <scope>IDENTIFICATION</scope>
</reference>
<keyword evidence="5" id="KW-1185">Reference proteome</keyword>
<sequence>MCLHWILSFTIIVIPLILSIVIAYLMICWAMLLFRPKELGEYEQFSNQDSPYGTRKLLHLDERGRDVKRQDKTRQDKTRQDKTGYSNTKGAAKTAS</sequence>
<keyword evidence="2" id="KW-0812">Transmembrane</keyword>
<dbReference type="RefSeq" id="XP_005836799.1">
    <property type="nucleotide sequence ID" value="XM_005836742.1"/>
</dbReference>
<reference evidence="5" key="2">
    <citation type="submission" date="2012-11" db="EMBL/GenBank/DDBJ databases">
        <authorList>
            <person name="Kuo A."/>
            <person name="Curtis B.A."/>
            <person name="Tanifuji G."/>
            <person name="Burki F."/>
            <person name="Gruber A."/>
            <person name="Irimia M."/>
            <person name="Maruyama S."/>
            <person name="Arias M.C."/>
            <person name="Ball S.G."/>
            <person name="Gile G.H."/>
            <person name="Hirakawa Y."/>
            <person name="Hopkins J.F."/>
            <person name="Rensing S.A."/>
            <person name="Schmutz J."/>
            <person name="Symeonidi A."/>
            <person name="Elias M."/>
            <person name="Eveleigh R.J."/>
            <person name="Herman E.K."/>
            <person name="Klute M.J."/>
            <person name="Nakayama T."/>
            <person name="Obornik M."/>
            <person name="Reyes-Prieto A."/>
            <person name="Armbrust E.V."/>
            <person name="Aves S.J."/>
            <person name="Beiko R.G."/>
            <person name="Coutinho P."/>
            <person name="Dacks J.B."/>
            <person name="Durnford D.G."/>
            <person name="Fast N.M."/>
            <person name="Green B.R."/>
            <person name="Grisdale C."/>
            <person name="Hempe F."/>
            <person name="Henrissat B."/>
            <person name="Hoppner M.P."/>
            <person name="Ishida K.-I."/>
            <person name="Kim E."/>
            <person name="Koreny L."/>
            <person name="Kroth P.G."/>
            <person name="Liu Y."/>
            <person name="Malik S.-B."/>
            <person name="Maier U.G."/>
            <person name="McRose D."/>
            <person name="Mock T."/>
            <person name="Neilson J.A."/>
            <person name="Onodera N.T."/>
            <person name="Poole A.M."/>
            <person name="Pritham E.J."/>
            <person name="Richards T.A."/>
            <person name="Rocap G."/>
            <person name="Roy S.W."/>
            <person name="Sarai C."/>
            <person name="Schaack S."/>
            <person name="Shirato S."/>
            <person name="Slamovits C.H."/>
            <person name="Spencer D.F."/>
            <person name="Suzuki S."/>
            <person name="Worden A.Z."/>
            <person name="Zauner S."/>
            <person name="Barry K."/>
            <person name="Bell C."/>
            <person name="Bharti A.K."/>
            <person name="Crow J.A."/>
            <person name="Grimwood J."/>
            <person name="Kramer R."/>
            <person name="Lindquist E."/>
            <person name="Lucas S."/>
            <person name="Salamov A."/>
            <person name="McFadden G.I."/>
            <person name="Lane C.E."/>
            <person name="Keeling P.J."/>
            <person name="Gray M.W."/>
            <person name="Grigoriev I.V."/>
            <person name="Archibald J.M."/>
        </authorList>
    </citation>
    <scope>NUCLEOTIDE SEQUENCE</scope>
    <source>
        <strain evidence="5">CCMP2712</strain>
    </source>
</reference>
<organism evidence="3">
    <name type="scientific">Guillardia theta (strain CCMP2712)</name>
    <name type="common">Cryptophyte</name>
    <dbReference type="NCBI Taxonomy" id="905079"/>
    <lineage>
        <taxon>Eukaryota</taxon>
        <taxon>Cryptophyceae</taxon>
        <taxon>Pyrenomonadales</taxon>
        <taxon>Geminigeraceae</taxon>
        <taxon>Guillardia</taxon>
    </lineage>
</organism>
<protein>
    <submittedName>
        <fullName evidence="3 4">Uncharacterized protein</fullName>
    </submittedName>
</protein>
<evidence type="ECO:0000256" key="2">
    <source>
        <dbReference type="SAM" id="Phobius"/>
    </source>
</evidence>
<evidence type="ECO:0000256" key="1">
    <source>
        <dbReference type="SAM" id="MobiDB-lite"/>
    </source>
</evidence>